<feature type="region of interest" description="Disordered" evidence="1">
    <location>
        <begin position="68"/>
        <end position="134"/>
    </location>
</feature>
<organism evidence="2 3">
    <name type="scientific">Lojkania enalia</name>
    <dbReference type="NCBI Taxonomy" id="147567"/>
    <lineage>
        <taxon>Eukaryota</taxon>
        <taxon>Fungi</taxon>
        <taxon>Dikarya</taxon>
        <taxon>Ascomycota</taxon>
        <taxon>Pezizomycotina</taxon>
        <taxon>Dothideomycetes</taxon>
        <taxon>Pleosporomycetidae</taxon>
        <taxon>Pleosporales</taxon>
        <taxon>Pleosporales incertae sedis</taxon>
        <taxon>Lojkania</taxon>
    </lineage>
</organism>
<feature type="compositionally biased region" description="Basic and acidic residues" evidence="1">
    <location>
        <begin position="347"/>
        <end position="368"/>
    </location>
</feature>
<feature type="compositionally biased region" description="Low complexity" evidence="1">
    <location>
        <begin position="12"/>
        <end position="26"/>
    </location>
</feature>
<accession>A0A9P4MZI3</accession>
<protein>
    <submittedName>
        <fullName evidence="2">Uncharacterized protein</fullName>
    </submittedName>
</protein>
<feature type="region of interest" description="Disordered" evidence="1">
    <location>
        <begin position="151"/>
        <end position="177"/>
    </location>
</feature>
<keyword evidence="3" id="KW-1185">Reference proteome</keyword>
<feature type="region of interest" description="Disordered" evidence="1">
    <location>
        <begin position="1"/>
        <end position="26"/>
    </location>
</feature>
<name>A0A9P4MZI3_9PLEO</name>
<reference evidence="3" key="1">
    <citation type="journal article" date="2020" name="Stud. Mycol.">
        <title>101 Dothideomycetes genomes: A test case for predicting lifestyles and emergence of pathogens.</title>
        <authorList>
            <person name="Haridas S."/>
            <person name="Albert R."/>
            <person name="Binder M."/>
            <person name="Bloem J."/>
            <person name="LaButti K."/>
            <person name="Salamov A."/>
            <person name="Andreopoulos B."/>
            <person name="Baker S."/>
            <person name="Barry K."/>
            <person name="Bills G."/>
            <person name="Bluhm B."/>
            <person name="Cannon C."/>
            <person name="Castanera R."/>
            <person name="Culley D."/>
            <person name="Daum C."/>
            <person name="Ezra D."/>
            <person name="Gonzalez J."/>
            <person name="Henrissat B."/>
            <person name="Kuo A."/>
            <person name="Liang C."/>
            <person name="Lipzen A."/>
            <person name="Lutzoni F."/>
            <person name="Magnuson J."/>
            <person name="Mondo S."/>
            <person name="Nolan M."/>
            <person name="Ohm R."/>
            <person name="Pangilinan J."/>
            <person name="Park H.-J."/>
            <person name="Ramirez L."/>
            <person name="Alfaro M."/>
            <person name="Sun H."/>
            <person name="Tritt A."/>
            <person name="Yoshinaga Y."/>
            <person name="Zwiers L.-H."/>
            <person name="Turgeon B."/>
            <person name="Goodwin S."/>
            <person name="Spatafora J."/>
            <person name="Crous P."/>
            <person name="Grigoriev I."/>
        </authorList>
    </citation>
    <scope>NUCLEOTIDE SEQUENCE [LARGE SCALE GENOMIC DNA]</scope>
    <source>
        <strain evidence="3">CBS 304.66</strain>
    </source>
</reference>
<dbReference type="AlphaFoldDB" id="A0A9P4MZI3"/>
<gene>
    <name evidence="2" type="ORF">CC78DRAFT_584996</name>
</gene>
<dbReference type="EMBL" id="ML986684">
    <property type="protein sequence ID" value="KAF2260322.1"/>
    <property type="molecule type" value="Genomic_DNA"/>
</dbReference>
<feature type="compositionally biased region" description="Polar residues" evidence="1">
    <location>
        <begin position="222"/>
        <end position="232"/>
    </location>
</feature>
<evidence type="ECO:0000313" key="2">
    <source>
        <dbReference type="EMBL" id="KAF2260322.1"/>
    </source>
</evidence>
<dbReference type="Proteomes" id="UP000800093">
    <property type="component" value="Unassembled WGS sequence"/>
</dbReference>
<feature type="compositionally biased region" description="Basic and acidic residues" evidence="1">
    <location>
        <begin position="68"/>
        <end position="77"/>
    </location>
</feature>
<feature type="compositionally biased region" description="Basic residues" evidence="1">
    <location>
        <begin position="335"/>
        <end position="346"/>
    </location>
</feature>
<feature type="region of interest" description="Disordered" evidence="1">
    <location>
        <begin position="266"/>
        <end position="286"/>
    </location>
</feature>
<evidence type="ECO:0000313" key="3">
    <source>
        <dbReference type="Proteomes" id="UP000800093"/>
    </source>
</evidence>
<evidence type="ECO:0000256" key="1">
    <source>
        <dbReference type="SAM" id="MobiDB-lite"/>
    </source>
</evidence>
<proteinExistence type="predicted"/>
<feature type="region of interest" description="Disordered" evidence="1">
    <location>
        <begin position="325"/>
        <end position="368"/>
    </location>
</feature>
<feature type="compositionally biased region" description="Polar residues" evidence="1">
    <location>
        <begin position="93"/>
        <end position="115"/>
    </location>
</feature>
<sequence length="397" mass="44263">MATTTVRPAILSTSPSRPTSSYSTRSTICAVTPSLSSLTEVLEKNCAITSTPRQESSEVPATVPIELIHKPFDDGNLDRNGSAGEDGGRNERPTSSIRSQPNPTHTPSNSRQVSRSPICMPFCRTGQGSPQKPWAWRTQMEEEIDNPKESYISLSSFPTPPSTSAKDYSPSAHEKPIVKGHRRSKEILSDLNGQAEQRISLLPVADENGSPRNRGLRVSGNDRMTASSLNSHQHPKASPDSFDIQPASPHPNAIDFTFPKRSHKNHGIGSEIGPFRSSNDRYSGRPDRYKFAPNLMRDKWLLNGEAKQGPFQNVKSVEELVRERRRVSSGGYGKKEKRQGQKKKQTKKDGKGMDDEVQRGNDEGSRLRARTSDGHINVFFFNMCVSEDRWWIDFFLT</sequence>
<comment type="caution">
    <text evidence="2">The sequence shown here is derived from an EMBL/GenBank/DDBJ whole genome shotgun (WGS) entry which is preliminary data.</text>
</comment>
<feature type="region of interest" description="Disordered" evidence="1">
    <location>
        <begin position="205"/>
        <end position="253"/>
    </location>
</feature>